<sequence>MSDNIHDVIIIGAGISGTSAAKLLHEEGLDVLLLEARDRVGGRTYTARAPSFKYVDLGGSYIGPTQNRILRLAKDLGVDTYRVNVKERTIFQAGGPSTKYVFQGSIPNFYNPFVVMDINNVCKVMDECAAMVPPAAPWDCPKAAEWDKMTVKEWIDKICWTKTAKEWTIILTRLLYAAEPEEISLLYFFWYTQSGKGIMRLASTDNGGQERKFIGGSQTISEKIIERIGKDKIKFNSPVVRVEQNTDDDVIIITTASGEQFKTRHAISAVTPCLLGRMTFDPPLPPKKIQFIQRVPMGSAVKSHLYYKRTFWREKNFNGMAVTGGLVAIALDDTKPDGSCPCIIGLIVGEPARIMTTWTKEERKKRLAEFYAEIFESDEANHPIEYIDNDWLSEEYSGGCYVGVMPPGVLTSFGSVIRTPHGCVHFAGTETATEWAGYMEGAVQSGERAAREIMYAMGKIKESEIWQSEPESLDVPALPFEESLIEKHIPSIPGFLRFLSLSTLIVAGAAILMRNRSIIEQVKNKLTDLF</sequence>
<comment type="catalytic activity">
    <reaction evidence="8">
        <text>N-acetylputrescine + O2 + H2O = 4-acetamidobutanal + H2O2 + NH4(+)</text>
        <dbReference type="Rhea" id="RHEA:70283"/>
        <dbReference type="ChEBI" id="CHEBI:7386"/>
        <dbReference type="ChEBI" id="CHEBI:15377"/>
        <dbReference type="ChEBI" id="CHEBI:15379"/>
        <dbReference type="ChEBI" id="CHEBI:16240"/>
        <dbReference type="ChEBI" id="CHEBI:28938"/>
        <dbReference type="ChEBI" id="CHEBI:58263"/>
    </reaction>
    <physiologicalReaction direction="left-to-right" evidence="8">
        <dbReference type="Rhea" id="RHEA:70284"/>
    </physiologicalReaction>
</comment>
<keyword evidence="10" id="KW-0274">FAD</keyword>
<dbReference type="Pfam" id="PF01593">
    <property type="entry name" value="Amino_oxidase"/>
    <property type="match status" value="1"/>
</dbReference>
<evidence type="ECO:0000256" key="2">
    <source>
        <dbReference type="ARBA" id="ARBA00004362"/>
    </source>
</evidence>
<keyword evidence="4 10" id="KW-0560">Oxidoreductase</keyword>
<dbReference type="Gene3D" id="3.90.660.10">
    <property type="match status" value="1"/>
</dbReference>
<evidence type="ECO:0000256" key="7">
    <source>
        <dbReference type="ARBA" id="ARBA00049354"/>
    </source>
</evidence>
<dbReference type="InterPro" id="IPR001613">
    <property type="entry name" value="Flavin_amine_oxidase"/>
</dbReference>
<dbReference type="EMBL" id="KU175615">
    <property type="protein sequence ID" value="ALR88560.1"/>
    <property type="molecule type" value="mRNA"/>
</dbReference>
<comment type="catalytic activity">
    <reaction evidence="7">
        <text>benzylamine + O2 + H2O = benzaldehyde + H2O2 + NH4(+)</text>
        <dbReference type="Rhea" id="RHEA:59424"/>
        <dbReference type="ChEBI" id="CHEBI:15377"/>
        <dbReference type="ChEBI" id="CHEBI:15379"/>
        <dbReference type="ChEBI" id="CHEBI:16240"/>
        <dbReference type="ChEBI" id="CHEBI:17169"/>
        <dbReference type="ChEBI" id="CHEBI:28938"/>
        <dbReference type="ChEBI" id="CHEBI:225238"/>
    </reaction>
    <physiologicalReaction direction="left-to-right" evidence="7">
        <dbReference type="Rhea" id="RHEA:59425"/>
    </physiologicalReaction>
</comment>
<feature type="binding site" evidence="9">
    <location>
        <begin position="35"/>
        <end position="36"/>
    </location>
    <ligand>
        <name>FAD</name>
        <dbReference type="ChEBI" id="CHEBI:57692"/>
    </ligand>
</feature>
<comment type="catalytic activity">
    <reaction evidence="6">
        <text>a secondary aliphatic amine + O2 + H2O = a primary amine + an aldehyde + H2O2</text>
        <dbReference type="Rhea" id="RHEA:26414"/>
        <dbReference type="ChEBI" id="CHEBI:15377"/>
        <dbReference type="ChEBI" id="CHEBI:15379"/>
        <dbReference type="ChEBI" id="CHEBI:16240"/>
        <dbReference type="ChEBI" id="CHEBI:17478"/>
        <dbReference type="ChEBI" id="CHEBI:58855"/>
        <dbReference type="ChEBI" id="CHEBI:65296"/>
        <dbReference type="EC" id="1.4.3.4"/>
    </reaction>
</comment>
<reference evidence="12" key="1">
    <citation type="journal article" date="2015" name="Nature">
        <title>Hemichordate genomes and deuterostome origins.</title>
        <authorList>
            <person name="Simakov O."/>
            <person name="Kawashima T."/>
            <person name="Marletaz F."/>
            <person name="Jenkins J."/>
            <person name="Koyanagi R."/>
            <person name="Mitros T."/>
            <person name="Hisata K."/>
            <person name="Bredeson J."/>
            <person name="Shoguchi E."/>
            <person name="Gyoja F."/>
            <person name="Yue J.X."/>
            <person name="Chen Y.C."/>
            <person name="Freeman R.M.Jr."/>
            <person name="Sasaki A."/>
            <person name="Hikosaka-Katayama T."/>
            <person name="Sato A."/>
            <person name="Fujie M."/>
            <person name="Baughman K.W."/>
            <person name="Levine J."/>
            <person name="Gonzalez P."/>
            <person name="Cameron C."/>
            <person name="Fritzenwanker J.H."/>
            <person name="Pani A.M."/>
            <person name="Goto H."/>
            <person name="Kanda M."/>
            <person name="Arakaki N."/>
            <person name="Yamasaki S."/>
            <person name="Qu J."/>
            <person name="Cree A."/>
            <person name="Ding Y."/>
            <person name="Dinh H.H."/>
            <person name="Dugan S."/>
            <person name="Holder M."/>
            <person name="Jhangiani S.N."/>
            <person name="Kovar C.L."/>
            <person name="Lee S.L."/>
            <person name="Lewis L.R."/>
            <person name="Morton D."/>
            <person name="Nazareth L.V."/>
            <person name="Okwuonu G."/>
            <person name="Santibanez J."/>
            <person name="Chen R."/>
            <person name="Richards S."/>
            <person name="Muzny D.M."/>
            <person name="Gillis A."/>
            <person name="Peshkin L."/>
            <person name="Wu M."/>
            <person name="Humphreys T."/>
            <person name="Su Y.H."/>
            <person name="Putnam N.H."/>
            <person name="Schmutz J."/>
            <person name="Fujiyama A."/>
            <person name="Yu J.K."/>
            <person name="Tagawa K."/>
            <person name="Worley K.C."/>
            <person name="Gibbs R.A."/>
            <person name="Kirschner M.W."/>
            <person name="Lowe C.J."/>
            <person name="Satoh N."/>
            <person name="Rokhsar D.S."/>
            <person name="Gerhart J."/>
        </authorList>
    </citation>
    <scope>NUCLEOTIDE SEQUENCE</scope>
</reference>
<dbReference type="AlphaFoldDB" id="A0A0U2UD86"/>
<dbReference type="Gene3D" id="1.10.405.10">
    <property type="entry name" value="Guanine Nucleotide Dissociation Inhibitor, domain 1"/>
    <property type="match status" value="1"/>
</dbReference>
<dbReference type="OrthoDB" id="7777654at2759"/>
<accession>A0A0U2UD86</accession>
<dbReference type="GO" id="GO:0008131">
    <property type="term" value="F:primary methylamine oxidase activity"/>
    <property type="evidence" value="ECO:0007669"/>
    <property type="project" value="UniProtKB-ARBA"/>
</dbReference>
<comment type="function">
    <text evidence="5">Catalyzes the oxidative deamination of primary and some secondary amines such as neurotransmitters, and exogenous amines including the tertiary amine, neurotoxin 1-methyl-4-phenyl-1,2,3,6-tetrahydropyridine (MPTP), with concomitant reduction of oxygen to hydrogen peroxide and participates in the metabolism of neuroactive and vasoactive amines in the central nervous system and peripheral tissues. Preferentially degrades benzylamine and phenylethylamine.</text>
</comment>
<dbReference type="SUPFAM" id="SSF54373">
    <property type="entry name" value="FAD-linked reductases, C-terminal domain"/>
    <property type="match status" value="1"/>
</dbReference>
<evidence type="ECO:0000256" key="10">
    <source>
        <dbReference type="RuleBase" id="RU362067"/>
    </source>
</evidence>
<dbReference type="GO" id="GO:0005741">
    <property type="term" value="C:mitochondrial outer membrane"/>
    <property type="evidence" value="ECO:0007669"/>
    <property type="project" value="UniProtKB-SubCell"/>
</dbReference>
<feature type="binding site" evidence="9">
    <location>
        <position position="16"/>
    </location>
    <ligand>
        <name>FAD</name>
        <dbReference type="ChEBI" id="CHEBI:57692"/>
    </ligand>
</feature>
<keyword evidence="10" id="KW-0285">Flavoprotein</keyword>
<dbReference type="Gene3D" id="6.10.250.130">
    <property type="match status" value="1"/>
</dbReference>
<feature type="domain" description="Amine oxidase" evidence="11">
    <location>
        <begin position="15"/>
        <end position="454"/>
    </location>
</feature>
<evidence type="ECO:0000256" key="5">
    <source>
        <dbReference type="ARBA" id="ARBA00045409"/>
    </source>
</evidence>
<evidence type="ECO:0000256" key="3">
    <source>
        <dbReference type="ARBA" id="ARBA00005995"/>
    </source>
</evidence>
<evidence type="ECO:0000256" key="1">
    <source>
        <dbReference type="ARBA" id="ARBA00001974"/>
    </source>
</evidence>
<dbReference type="PANTHER" id="PTHR43563:SF1">
    <property type="entry name" value="AMINE OXIDASE [FLAVIN-CONTAINING] B"/>
    <property type="match status" value="1"/>
</dbReference>
<evidence type="ECO:0000256" key="8">
    <source>
        <dbReference type="ARBA" id="ARBA00049430"/>
    </source>
</evidence>
<dbReference type="EC" id="1.4.3.-" evidence="10"/>
<evidence type="ECO:0000313" key="12">
    <source>
        <dbReference type="EMBL" id="ALR88560.1"/>
    </source>
</evidence>
<feature type="binding site" evidence="9">
    <location>
        <position position="239"/>
    </location>
    <ligand>
        <name>FAD</name>
        <dbReference type="ChEBI" id="CHEBI:57692"/>
    </ligand>
</feature>
<evidence type="ECO:0000256" key="6">
    <source>
        <dbReference type="ARBA" id="ARBA00048448"/>
    </source>
</evidence>
<dbReference type="PANTHER" id="PTHR43563">
    <property type="entry name" value="AMINE OXIDASE"/>
    <property type="match status" value="1"/>
</dbReference>
<proteinExistence type="evidence at transcript level"/>
<dbReference type="InterPro" id="IPR050703">
    <property type="entry name" value="Flavin_MAO"/>
</dbReference>
<comment type="similarity">
    <text evidence="3 10">Belongs to the flavin monoamine oxidase family.</text>
</comment>
<feature type="binding site" evidence="9">
    <location>
        <position position="430"/>
    </location>
    <ligand>
        <name>FAD</name>
        <dbReference type="ChEBI" id="CHEBI:57692"/>
    </ligand>
</feature>
<dbReference type="SUPFAM" id="SSF51905">
    <property type="entry name" value="FAD/NAD(P)-binding domain"/>
    <property type="match status" value="1"/>
</dbReference>
<dbReference type="Gene3D" id="3.50.50.60">
    <property type="entry name" value="FAD/NAD(P)-binding domain"/>
    <property type="match status" value="1"/>
</dbReference>
<dbReference type="GO" id="GO:0097621">
    <property type="term" value="F:monoamine oxidase activity"/>
    <property type="evidence" value="ECO:0007669"/>
    <property type="project" value="UniProtKB-EC"/>
</dbReference>
<evidence type="ECO:0000256" key="9">
    <source>
        <dbReference type="PIRSR" id="PIRSR601613-1"/>
    </source>
</evidence>
<organism evidence="12">
    <name type="scientific">Saccoglossus kowalevskii</name>
    <name type="common">Acorn worm</name>
    <dbReference type="NCBI Taxonomy" id="10224"/>
    <lineage>
        <taxon>Eukaryota</taxon>
        <taxon>Metazoa</taxon>
        <taxon>Hemichordata</taxon>
        <taxon>Enteropneusta</taxon>
        <taxon>Harrimaniidae</taxon>
        <taxon>Saccoglossus</taxon>
    </lineage>
</organism>
<evidence type="ECO:0000256" key="4">
    <source>
        <dbReference type="ARBA" id="ARBA00023002"/>
    </source>
</evidence>
<dbReference type="InterPro" id="IPR002937">
    <property type="entry name" value="Amino_oxidase"/>
</dbReference>
<comment type="subcellular location">
    <subcellularLocation>
        <location evidence="2">Mitochondrion outer membrane</location>
        <topology evidence="2">Single-pass type IV membrane protein</topology>
        <orientation evidence="2">Cytoplasmic side</orientation>
    </subcellularLocation>
</comment>
<dbReference type="InterPro" id="IPR036188">
    <property type="entry name" value="FAD/NAD-bd_sf"/>
</dbReference>
<evidence type="ECO:0000259" key="11">
    <source>
        <dbReference type="Pfam" id="PF01593"/>
    </source>
</evidence>
<dbReference type="PRINTS" id="PR00757">
    <property type="entry name" value="AMINEOXDASEF"/>
</dbReference>
<name>A0A0U2UD86_SACKO</name>
<comment type="cofactor">
    <cofactor evidence="1 10">
        <name>FAD</name>
        <dbReference type="ChEBI" id="CHEBI:57692"/>
    </cofactor>
</comment>
<protein>
    <recommendedName>
        <fullName evidence="10">Amine oxidase</fullName>
        <ecNumber evidence="10">1.4.3.-</ecNumber>
    </recommendedName>
</protein>